<evidence type="ECO:0000313" key="3">
    <source>
        <dbReference type="Proteomes" id="UP000619293"/>
    </source>
</evidence>
<comment type="caution">
    <text evidence="2">The sequence shown here is derived from an EMBL/GenBank/DDBJ whole genome shotgun (WGS) entry which is preliminary data.</text>
</comment>
<keyword evidence="1" id="KW-1133">Transmembrane helix</keyword>
<organism evidence="2 3">
    <name type="scientific">Catellatospora chokoriensis</name>
    <dbReference type="NCBI Taxonomy" id="310353"/>
    <lineage>
        <taxon>Bacteria</taxon>
        <taxon>Bacillati</taxon>
        <taxon>Actinomycetota</taxon>
        <taxon>Actinomycetes</taxon>
        <taxon>Micromonosporales</taxon>
        <taxon>Micromonosporaceae</taxon>
        <taxon>Catellatospora</taxon>
    </lineage>
</organism>
<reference evidence="2 3" key="1">
    <citation type="submission" date="2021-01" db="EMBL/GenBank/DDBJ databases">
        <title>Whole genome shotgun sequence of Catellatospora chokoriensis NBRC 107358.</title>
        <authorList>
            <person name="Komaki H."/>
            <person name="Tamura T."/>
        </authorList>
    </citation>
    <scope>NUCLEOTIDE SEQUENCE [LARGE SCALE GENOMIC DNA]</scope>
    <source>
        <strain evidence="2 3">NBRC 107358</strain>
    </source>
</reference>
<keyword evidence="1" id="KW-0812">Transmembrane</keyword>
<dbReference type="Proteomes" id="UP000619293">
    <property type="component" value="Unassembled WGS sequence"/>
</dbReference>
<dbReference type="AlphaFoldDB" id="A0A8J3K5W0"/>
<gene>
    <name evidence="2" type="ORF">Cch02nite_42720</name>
</gene>
<keyword evidence="3" id="KW-1185">Reference proteome</keyword>
<feature type="transmembrane region" description="Helical" evidence="1">
    <location>
        <begin position="31"/>
        <end position="53"/>
    </location>
</feature>
<sequence length="56" mass="5905">MSQGAPAAPGTVMAARRARAHYGVRVSSEQVYAGVFGTVLGIALLVAAIRWMFGKR</sequence>
<protein>
    <submittedName>
        <fullName evidence="2">Uncharacterized protein</fullName>
    </submittedName>
</protein>
<dbReference type="EMBL" id="BONG01000026">
    <property type="protein sequence ID" value="GIF90828.1"/>
    <property type="molecule type" value="Genomic_DNA"/>
</dbReference>
<evidence type="ECO:0000256" key="1">
    <source>
        <dbReference type="SAM" id="Phobius"/>
    </source>
</evidence>
<name>A0A8J3K5W0_9ACTN</name>
<proteinExistence type="predicted"/>
<evidence type="ECO:0000313" key="2">
    <source>
        <dbReference type="EMBL" id="GIF90828.1"/>
    </source>
</evidence>
<keyword evidence="1" id="KW-0472">Membrane</keyword>
<accession>A0A8J3K5W0</accession>